<feature type="domain" description="Metallo-beta-lactamase" evidence="2">
    <location>
        <begin position="15"/>
        <end position="229"/>
    </location>
</feature>
<evidence type="ECO:0000256" key="1">
    <source>
        <dbReference type="ARBA" id="ARBA00022801"/>
    </source>
</evidence>
<dbReference type="Pfam" id="PF07521">
    <property type="entry name" value="RMMBL"/>
    <property type="match status" value="1"/>
</dbReference>
<dbReference type="STRING" id="1802440.A2569_01820"/>
<dbReference type="SMART" id="SM01027">
    <property type="entry name" value="Beta-Casp"/>
    <property type="match status" value="1"/>
</dbReference>
<reference evidence="4 5" key="1">
    <citation type="journal article" date="2016" name="Nat. Commun.">
        <title>Thousands of microbial genomes shed light on interconnected biogeochemical processes in an aquifer system.</title>
        <authorList>
            <person name="Anantharaman K."/>
            <person name="Brown C.T."/>
            <person name="Hug L.A."/>
            <person name="Sharon I."/>
            <person name="Castelle C.J."/>
            <person name="Probst A.J."/>
            <person name="Thomas B.C."/>
            <person name="Singh A."/>
            <person name="Wilkins M.J."/>
            <person name="Karaoz U."/>
            <person name="Brodie E.L."/>
            <person name="Williams K.H."/>
            <person name="Hubbard S.S."/>
            <person name="Banfield J.F."/>
        </authorList>
    </citation>
    <scope>NUCLEOTIDE SEQUENCE [LARGE SCALE GENOMIC DNA]</scope>
</reference>
<name>A0A1G2QHH0_9BACT</name>
<dbReference type="PANTHER" id="PTHR11203">
    <property type="entry name" value="CLEAVAGE AND POLYADENYLATION SPECIFICITY FACTOR FAMILY MEMBER"/>
    <property type="match status" value="1"/>
</dbReference>
<dbReference type="SUPFAM" id="SSF56281">
    <property type="entry name" value="Metallo-hydrolase/oxidoreductase"/>
    <property type="match status" value="1"/>
</dbReference>
<gene>
    <name evidence="4" type="ORF">A2569_01820</name>
</gene>
<evidence type="ECO:0008006" key="6">
    <source>
        <dbReference type="Google" id="ProtNLM"/>
    </source>
</evidence>
<dbReference type="EMBL" id="MHTL01000018">
    <property type="protein sequence ID" value="OHA60036.1"/>
    <property type="molecule type" value="Genomic_DNA"/>
</dbReference>
<dbReference type="Pfam" id="PF00753">
    <property type="entry name" value="Lactamase_B"/>
    <property type="match status" value="1"/>
</dbReference>
<organism evidence="4 5">
    <name type="scientific">Candidatus Vogelbacteria bacterium RIFOXYD1_FULL_51_18</name>
    <dbReference type="NCBI Taxonomy" id="1802440"/>
    <lineage>
        <taxon>Bacteria</taxon>
        <taxon>Candidatus Vogeliibacteriota</taxon>
    </lineage>
</organism>
<evidence type="ECO:0000259" key="2">
    <source>
        <dbReference type="SMART" id="SM00849"/>
    </source>
</evidence>
<dbReference type="InterPro" id="IPR022712">
    <property type="entry name" value="Beta_Casp"/>
</dbReference>
<dbReference type="InterPro" id="IPR036866">
    <property type="entry name" value="RibonucZ/Hydroxyglut_hydro"/>
</dbReference>
<dbReference type="AlphaFoldDB" id="A0A1G2QHH0"/>
<dbReference type="PANTHER" id="PTHR11203:SF37">
    <property type="entry name" value="INTEGRATOR COMPLEX SUBUNIT 11"/>
    <property type="match status" value="1"/>
</dbReference>
<proteinExistence type="predicted"/>
<dbReference type="Gene3D" id="3.60.15.10">
    <property type="entry name" value="Ribonuclease Z/Hydroxyacylglutathione hydrolase-like"/>
    <property type="match status" value="1"/>
</dbReference>
<keyword evidence="1" id="KW-0378">Hydrolase</keyword>
<feature type="domain" description="Beta-Casp" evidence="3">
    <location>
        <begin position="241"/>
        <end position="366"/>
    </location>
</feature>
<dbReference type="GO" id="GO:0016787">
    <property type="term" value="F:hydrolase activity"/>
    <property type="evidence" value="ECO:0007669"/>
    <property type="project" value="UniProtKB-KW"/>
</dbReference>
<dbReference type="Gene3D" id="3.40.50.10890">
    <property type="match status" value="1"/>
</dbReference>
<dbReference type="GO" id="GO:0004521">
    <property type="term" value="F:RNA endonuclease activity"/>
    <property type="evidence" value="ECO:0007669"/>
    <property type="project" value="TreeGrafter"/>
</dbReference>
<evidence type="ECO:0000259" key="3">
    <source>
        <dbReference type="SMART" id="SM01027"/>
    </source>
</evidence>
<evidence type="ECO:0000313" key="5">
    <source>
        <dbReference type="Proteomes" id="UP000177090"/>
    </source>
</evidence>
<accession>A0A1G2QHH0</accession>
<dbReference type="Proteomes" id="UP000177090">
    <property type="component" value="Unassembled WGS sequence"/>
</dbReference>
<comment type="caution">
    <text evidence="4">The sequence shown here is derived from an EMBL/GenBank/DDBJ whole genome shotgun (WGS) entry which is preliminary data.</text>
</comment>
<protein>
    <recommendedName>
        <fullName evidence="6">MBL fold hydrolase</fullName>
    </recommendedName>
</protein>
<dbReference type="Pfam" id="PF10996">
    <property type="entry name" value="Beta-Casp"/>
    <property type="match status" value="1"/>
</dbReference>
<dbReference type="InterPro" id="IPR050698">
    <property type="entry name" value="MBL"/>
</dbReference>
<dbReference type="InterPro" id="IPR001279">
    <property type="entry name" value="Metallo-B-lactamas"/>
</dbReference>
<dbReference type="SMART" id="SM00849">
    <property type="entry name" value="Lactamase_B"/>
    <property type="match status" value="1"/>
</dbReference>
<dbReference type="CDD" id="cd16295">
    <property type="entry name" value="TTHA0252-CPSF-like_MBL-fold"/>
    <property type="match status" value="1"/>
</dbReference>
<dbReference type="InterPro" id="IPR011108">
    <property type="entry name" value="RMMBL"/>
</dbReference>
<sequence length="453" mass="49740">MKASVDFLGGAESVTGSNFLFTPEGESPILIDCGLFQGSKVAEDENRKPFSFDPKAISTLVVTHAHIDHIGRVPKLVKEGFSGKIYSSPPTKDLAEFMLTDSIGVLAKEARRDGVPLIYDEGDVREAMRLWETRPYHEPFTIGSVSIVFRDSGHILGSAMAELTLGGKKIIFTGDLGNSPAPLLPDTERVTDATYLVMESVYGDRVHEGKEERRDKLEDVIEETMRAGGTLMIPAFSLERTQELLFEIENMVEHSRIPLVPVFLDSPLAIKVTGVYKKYSNYFNAGAREIIRGGDGIFKFPQLIMTDTTAESKRIYEVAERKIIIAGSGMSNGGRILHHEKRYLPDEKSTLLLMGYQAPGSLGRVLQDGGKSVTIMGEHISVRARVASISGYSAHKDANGLLDFVAQTADTVKKVFVVMGEPRASLTLVQRIRDYLGVDAVAPKAGEKVELEF</sequence>
<evidence type="ECO:0000313" key="4">
    <source>
        <dbReference type="EMBL" id="OHA60036.1"/>
    </source>
</evidence>